<evidence type="ECO:0000256" key="7">
    <source>
        <dbReference type="ARBA" id="ARBA00022741"/>
    </source>
</evidence>
<dbReference type="GO" id="GO:0006437">
    <property type="term" value="P:tyrosyl-tRNA aminoacylation"/>
    <property type="evidence" value="ECO:0007669"/>
    <property type="project" value="TreeGrafter"/>
</dbReference>
<dbReference type="PANTHER" id="PTHR46264:SF4">
    <property type="entry name" value="TYROSINE--TRNA LIGASE, CYTOPLASMIC"/>
    <property type="match status" value="1"/>
</dbReference>
<evidence type="ECO:0000256" key="10">
    <source>
        <dbReference type="ARBA" id="ARBA00023146"/>
    </source>
</evidence>
<keyword evidence="6" id="KW-0436">Ligase</keyword>
<reference evidence="16" key="1">
    <citation type="submission" date="2020-11" db="EMBL/GenBank/DDBJ databases">
        <title>Chlorella ohadii genome sequencing and assembly.</title>
        <authorList>
            <person name="Murik O."/>
            <person name="Treves H."/>
            <person name="Kedem I."/>
            <person name="Shotland Y."/>
            <person name="Kaplan A."/>
        </authorList>
    </citation>
    <scope>NUCLEOTIDE SEQUENCE</scope>
    <source>
        <strain evidence="16">1</strain>
    </source>
</reference>
<feature type="domain" description="Abscisic acid G-protein coupled receptor-like" evidence="14">
    <location>
        <begin position="279"/>
        <end position="448"/>
    </location>
</feature>
<dbReference type="FunFam" id="3.40.50.620:FF:000103">
    <property type="entry name" value="tyrosine--tRNA ligase 1, cytoplasmic"/>
    <property type="match status" value="1"/>
</dbReference>
<comment type="catalytic activity">
    <reaction evidence="12">
        <text>tRNA(Tyr) + L-tyrosine + ATP = L-tyrosyl-tRNA(Tyr) + AMP + diphosphate + H(+)</text>
        <dbReference type="Rhea" id="RHEA:10220"/>
        <dbReference type="Rhea" id="RHEA-COMP:9706"/>
        <dbReference type="Rhea" id="RHEA-COMP:9707"/>
        <dbReference type="ChEBI" id="CHEBI:15378"/>
        <dbReference type="ChEBI" id="CHEBI:30616"/>
        <dbReference type="ChEBI" id="CHEBI:33019"/>
        <dbReference type="ChEBI" id="CHEBI:58315"/>
        <dbReference type="ChEBI" id="CHEBI:78442"/>
        <dbReference type="ChEBI" id="CHEBI:78536"/>
        <dbReference type="ChEBI" id="CHEBI:456215"/>
        <dbReference type="EC" id="6.1.1.1"/>
    </reaction>
</comment>
<accession>A0AAD5DV48</accession>
<keyword evidence="10" id="KW-0030">Aminoacyl-tRNA synthetase</keyword>
<dbReference type="InterPro" id="IPR050489">
    <property type="entry name" value="Tyr-tRNA_synthase"/>
</dbReference>
<evidence type="ECO:0000256" key="13">
    <source>
        <dbReference type="SAM" id="Phobius"/>
    </source>
</evidence>
<evidence type="ECO:0000256" key="1">
    <source>
        <dbReference type="ARBA" id="ARBA00002025"/>
    </source>
</evidence>
<dbReference type="EMBL" id="JADXDR010000069">
    <property type="protein sequence ID" value="KAI7840944.1"/>
    <property type="molecule type" value="Genomic_DNA"/>
</dbReference>
<dbReference type="InterPro" id="IPR025969">
    <property type="entry name" value="ABA_GPCR_dom"/>
</dbReference>
<sequence length="855" mass="95282">MSGLALAQTGGSLAALLVAGWAFLRSTILQHYDAAHRRGATVQLLFAAVFALSANLLQLLLCEILGLMDPDVRKANWQFDMLSMLALLLLILPGYHCYVVLHAKLPPLKAVAGAAVLLCAYLFAFWKMGGVVPGIPAGRTMGMLEAVSRVGVLGIILVGVLSGYGSVSLPFSYITLFIRPVEKAEIVAMESQLRHTLEAIAQKKRSMAAIQQEIEVQEASGRTPQRSFFGRVLAAMGGGPQDPRQVLLSLEAEVAALDRLRQALHADVVDLKREHQRAQRARTLMGHLENLMGYILSLYCIYRMLASSKALIFGEDFSSDPVSKTLGFVLRLFSGGHLRIDVHQVSQYLTLAFIGFISISSLRGFLKHMERFFSALSAGNATTMVLVTTELLGFYTISTMLLLRRNLPVKYRPVISAVIGGDMDYDALHRWFNATFLIAACASTVLFYGLMRQKRQEADDRLPDGAAPAAAAQAAEQQQQEQQVAAQVEQLTYSLQDLLKKPEAELTLDEKFALCRSVGEECVQEEELRLLLEKKPNPVAYDGFEPSGRMHIAQGVLKALNVNKLTKCGVTFKFWVADWFAQMNNKMGGDLKKIQVVGRYLVEIWKAVGMNMERVEFLSASEEINKRADEYWQLVLDIARKNNLKRILRCTQIMGRSENDELSASQVFYPCMQAADIFFLKADICQLGMDQRKVNMLAREFCDDCKPKRLKPVILSHPMMPGLLEGQEKMSKSDPNSAIFMEDTEQEVKTKIKKAFCPPQQVTGNPCLSYVQHIVLPWCEKFEVERKEDNGGNKTYLTYAELCADYESGALHPGDLKPALAKHINTILQPVRDHFENNAEAKALLKQVKSFKVTK</sequence>
<evidence type="ECO:0000256" key="8">
    <source>
        <dbReference type="ARBA" id="ARBA00022840"/>
    </source>
</evidence>
<dbReference type="Pfam" id="PF00579">
    <property type="entry name" value="tRNA-synt_1b"/>
    <property type="match status" value="1"/>
</dbReference>
<evidence type="ECO:0000256" key="9">
    <source>
        <dbReference type="ARBA" id="ARBA00022917"/>
    </source>
</evidence>
<keyword evidence="8" id="KW-0067">ATP-binding</keyword>
<keyword evidence="7" id="KW-0547">Nucleotide-binding</keyword>
<keyword evidence="13" id="KW-0472">Membrane</keyword>
<dbReference type="Pfam" id="PF12537">
    <property type="entry name" value="GPHR_N"/>
    <property type="match status" value="1"/>
</dbReference>
<gene>
    <name evidence="16" type="ORF">COHA_005374</name>
</gene>
<dbReference type="Pfam" id="PF12430">
    <property type="entry name" value="ABA_GPCR"/>
    <property type="match status" value="1"/>
</dbReference>
<dbReference type="GO" id="GO:0004831">
    <property type="term" value="F:tyrosine-tRNA ligase activity"/>
    <property type="evidence" value="ECO:0007669"/>
    <property type="project" value="UniProtKB-EC"/>
</dbReference>
<keyword evidence="13" id="KW-1133">Transmembrane helix</keyword>
<evidence type="ECO:0000259" key="15">
    <source>
        <dbReference type="Pfam" id="PF12537"/>
    </source>
</evidence>
<dbReference type="EC" id="6.1.1.1" evidence="4"/>
<dbReference type="FunFam" id="3.40.50.620:FF:000085">
    <property type="entry name" value="Tyrosine--tRNA ligase 1 cytoplasmic"/>
    <property type="match status" value="1"/>
</dbReference>
<organism evidence="16 17">
    <name type="scientific">Chlorella ohadii</name>
    <dbReference type="NCBI Taxonomy" id="2649997"/>
    <lineage>
        <taxon>Eukaryota</taxon>
        <taxon>Viridiplantae</taxon>
        <taxon>Chlorophyta</taxon>
        <taxon>core chlorophytes</taxon>
        <taxon>Trebouxiophyceae</taxon>
        <taxon>Chlorellales</taxon>
        <taxon>Chlorellaceae</taxon>
        <taxon>Chlorella clade</taxon>
        <taxon>Chlorella</taxon>
    </lineage>
</organism>
<evidence type="ECO:0000313" key="16">
    <source>
        <dbReference type="EMBL" id="KAI7840944.1"/>
    </source>
</evidence>
<feature type="transmembrane region" description="Helical" evidence="13">
    <location>
        <begin position="146"/>
        <end position="167"/>
    </location>
</feature>
<feature type="transmembrane region" description="Helical" evidence="13">
    <location>
        <begin position="431"/>
        <end position="451"/>
    </location>
</feature>
<feature type="transmembrane region" description="Helical" evidence="13">
    <location>
        <begin position="6"/>
        <end position="24"/>
    </location>
</feature>
<feature type="transmembrane region" description="Helical" evidence="13">
    <location>
        <begin position="81"/>
        <end position="101"/>
    </location>
</feature>
<dbReference type="Proteomes" id="UP001205105">
    <property type="component" value="Unassembled WGS sequence"/>
</dbReference>
<feature type="transmembrane region" description="Helical" evidence="13">
    <location>
        <begin position="44"/>
        <end position="61"/>
    </location>
</feature>
<dbReference type="AlphaFoldDB" id="A0AAD5DV48"/>
<evidence type="ECO:0000259" key="14">
    <source>
        <dbReference type="Pfam" id="PF12430"/>
    </source>
</evidence>
<proteinExistence type="inferred from homology"/>
<feature type="transmembrane region" description="Helical" evidence="13">
    <location>
        <begin position="291"/>
        <end position="313"/>
    </location>
</feature>
<keyword evidence="9" id="KW-0648">Protein biosynthesis</keyword>
<evidence type="ECO:0000256" key="11">
    <source>
        <dbReference type="ARBA" id="ARBA00033323"/>
    </source>
</evidence>
<dbReference type="GO" id="GO:0016020">
    <property type="term" value="C:membrane"/>
    <property type="evidence" value="ECO:0007669"/>
    <property type="project" value="InterPro"/>
</dbReference>
<keyword evidence="5" id="KW-0963">Cytoplasm</keyword>
<dbReference type="InterPro" id="IPR022535">
    <property type="entry name" value="Golgi_pH-regulator_cons_dom"/>
</dbReference>
<feature type="domain" description="Golgi pH regulator conserved" evidence="15">
    <location>
        <begin position="146"/>
        <end position="206"/>
    </location>
</feature>
<feature type="transmembrane region" description="Helical" evidence="13">
    <location>
        <begin position="378"/>
        <end position="403"/>
    </location>
</feature>
<dbReference type="NCBIfam" id="NF006330">
    <property type="entry name" value="PRK08560.1"/>
    <property type="match status" value="1"/>
</dbReference>
<evidence type="ECO:0000313" key="17">
    <source>
        <dbReference type="Proteomes" id="UP001205105"/>
    </source>
</evidence>
<evidence type="ECO:0000256" key="3">
    <source>
        <dbReference type="ARBA" id="ARBA00005594"/>
    </source>
</evidence>
<evidence type="ECO:0000256" key="2">
    <source>
        <dbReference type="ARBA" id="ARBA00004514"/>
    </source>
</evidence>
<dbReference type="GO" id="GO:0005524">
    <property type="term" value="F:ATP binding"/>
    <property type="evidence" value="ECO:0007669"/>
    <property type="project" value="UniProtKB-KW"/>
</dbReference>
<feature type="transmembrane region" description="Helical" evidence="13">
    <location>
        <begin position="108"/>
        <end position="126"/>
    </location>
</feature>
<evidence type="ECO:0000256" key="4">
    <source>
        <dbReference type="ARBA" id="ARBA00013160"/>
    </source>
</evidence>
<dbReference type="PANTHER" id="PTHR46264">
    <property type="entry name" value="TYROSINE-TRNA LIGASE"/>
    <property type="match status" value="1"/>
</dbReference>
<evidence type="ECO:0000256" key="5">
    <source>
        <dbReference type="ARBA" id="ARBA00022490"/>
    </source>
</evidence>
<comment type="subcellular location">
    <subcellularLocation>
        <location evidence="2">Cytoplasm</location>
        <location evidence="2">Cytosol</location>
    </subcellularLocation>
</comment>
<protein>
    <recommendedName>
        <fullName evidence="4">tyrosine--tRNA ligase</fullName>
        <ecNumber evidence="4">6.1.1.1</ecNumber>
    </recommendedName>
    <alternativeName>
        <fullName evidence="11">Tyrosyl-tRNA synthetase</fullName>
    </alternativeName>
</protein>
<dbReference type="SUPFAM" id="SSF52374">
    <property type="entry name" value="Nucleotidylyl transferase"/>
    <property type="match status" value="1"/>
</dbReference>
<name>A0AAD5DV48_9CHLO</name>
<dbReference type="InterPro" id="IPR014729">
    <property type="entry name" value="Rossmann-like_a/b/a_fold"/>
</dbReference>
<dbReference type="Gene3D" id="3.40.50.620">
    <property type="entry name" value="HUPs"/>
    <property type="match status" value="2"/>
</dbReference>
<feature type="transmembrane region" description="Helical" evidence="13">
    <location>
        <begin position="348"/>
        <end position="366"/>
    </location>
</feature>
<dbReference type="GO" id="GO:0005829">
    <property type="term" value="C:cytosol"/>
    <property type="evidence" value="ECO:0007669"/>
    <property type="project" value="UniProtKB-SubCell"/>
</dbReference>
<comment type="caution">
    <text evidence="16">The sequence shown here is derived from an EMBL/GenBank/DDBJ whole genome shotgun (WGS) entry which is preliminary data.</text>
</comment>
<keyword evidence="17" id="KW-1185">Reference proteome</keyword>
<evidence type="ECO:0000256" key="6">
    <source>
        <dbReference type="ARBA" id="ARBA00022598"/>
    </source>
</evidence>
<dbReference type="InterPro" id="IPR002305">
    <property type="entry name" value="aa-tRNA-synth_Ic"/>
</dbReference>
<comment type="similarity">
    <text evidence="3">Belongs to the class-I aminoacyl-tRNA synthetase family.</text>
</comment>
<keyword evidence="13" id="KW-0812">Transmembrane</keyword>
<comment type="function">
    <text evidence="1">Catalyzes the attachment of tyrosine to tRNA(Tyr) in a two-step reaction: tyrosine is first activated by ATP to form Tyr-AMP and then transferred to the acceptor end of tRNA(Tyr).</text>
</comment>
<evidence type="ECO:0000256" key="12">
    <source>
        <dbReference type="ARBA" id="ARBA00048248"/>
    </source>
</evidence>